<keyword evidence="2" id="KW-1133">Transmembrane helix</keyword>
<proteinExistence type="inferred from homology"/>
<evidence type="ECO:0000256" key="1">
    <source>
        <dbReference type="ARBA" id="ARBA00009817"/>
    </source>
</evidence>
<dbReference type="OrthoDB" id="6424451at2759"/>
<dbReference type="Proteomes" id="UP000295252">
    <property type="component" value="Chromosome III"/>
</dbReference>
<dbReference type="Gramene" id="CDP13199">
    <property type="protein sequence ID" value="CDP13199"/>
    <property type="gene ID" value="GSCOC_T00038064001"/>
</dbReference>
<dbReference type="PANTHER" id="PTHR11220:SF36">
    <property type="entry name" value="SOUL HEME-BINDING PROTEIN"/>
    <property type="match status" value="1"/>
</dbReference>
<feature type="transmembrane region" description="Helical" evidence="2">
    <location>
        <begin position="9"/>
        <end position="27"/>
    </location>
</feature>
<name>A0A068UYA6_COFCA</name>
<keyword evidence="4" id="KW-1185">Reference proteome</keyword>
<evidence type="ECO:0000256" key="2">
    <source>
        <dbReference type="SAM" id="Phobius"/>
    </source>
</evidence>
<dbReference type="InParanoid" id="A0A068UYA6"/>
<dbReference type="PANTHER" id="PTHR11220">
    <property type="entry name" value="HEME-BINDING PROTEIN-RELATED"/>
    <property type="match status" value="1"/>
</dbReference>
<dbReference type="Gene3D" id="3.20.80.10">
    <property type="entry name" value="Regulatory factor, effector binding domain"/>
    <property type="match status" value="1"/>
</dbReference>
<dbReference type="AlphaFoldDB" id="A0A068UYA6"/>
<dbReference type="InterPro" id="IPR006917">
    <property type="entry name" value="SOUL_heme-bd"/>
</dbReference>
<evidence type="ECO:0000313" key="4">
    <source>
        <dbReference type="Proteomes" id="UP000295252"/>
    </source>
</evidence>
<evidence type="ECO:0008006" key="5">
    <source>
        <dbReference type="Google" id="ProtNLM"/>
    </source>
</evidence>
<accession>A0A068UYA6</accession>
<dbReference type="EMBL" id="HG739158">
    <property type="protein sequence ID" value="CDP13199.1"/>
    <property type="molecule type" value="Genomic_DNA"/>
</dbReference>
<comment type="similarity">
    <text evidence="1">Belongs to the HEBP family.</text>
</comment>
<sequence length="219" mass="24914">MEELEEKTWMLMILKFLIILLTMINYVSSIESPEYRVILQYLESDVEIRLYEESFWVSAAVRNATSFEKSTKDGFHRVYQYIRGANLNSSQMVITAPILTTIVPGTHGSDCYVKFYLPAKYAAAPPLPKTELDLQFERWTSQCLAVKSFSGFAQDESIRNETRAFVVTLNKIFDGRTKILEDTAIFSIAQYNASSHLSGRLNEVWLNASAFAVEGCPSF</sequence>
<dbReference type="PhylomeDB" id="A0A068UYA6"/>
<dbReference type="FunFam" id="3.20.80.10:FF:000002">
    <property type="entry name" value="Heme-binding protein 2"/>
    <property type="match status" value="1"/>
</dbReference>
<gene>
    <name evidence="3" type="ORF">GSCOC_T00038064001</name>
</gene>
<reference evidence="4" key="1">
    <citation type="journal article" date="2014" name="Science">
        <title>The coffee genome provides insight into the convergent evolution of caffeine biosynthesis.</title>
        <authorList>
            <person name="Denoeud F."/>
            <person name="Carretero-Paulet L."/>
            <person name="Dereeper A."/>
            <person name="Droc G."/>
            <person name="Guyot R."/>
            <person name="Pietrella M."/>
            <person name="Zheng C."/>
            <person name="Alberti A."/>
            <person name="Anthony F."/>
            <person name="Aprea G."/>
            <person name="Aury J.M."/>
            <person name="Bento P."/>
            <person name="Bernard M."/>
            <person name="Bocs S."/>
            <person name="Campa C."/>
            <person name="Cenci A."/>
            <person name="Combes M.C."/>
            <person name="Crouzillat D."/>
            <person name="Da Silva C."/>
            <person name="Daddiego L."/>
            <person name="De Bellis F."/>
            <person name="Dussert S."/>
            <person name="Garsmeur O."/>
            <person name="Gayraud T."/>
            <person name="Guignon V."/>
            <person name="Jahn K."/>
            <person name="Jamilloux V."/>
            <person name="Joet T."/>
            <person name="Labadie K."/>
            <person name="Lan T."/>
            <person name="Leclercq J."/>
            <person name="Lepelley M."/>
            <person name="Leroy T."/>
            <person name="Li L.T."/>
            <person name="Librado P."/>
            <person name="Lopez L."/>
            <person name="Munoz A."/>
            <person name="Noel B."/>
            <person name="Pallavicini A."/>
            <person name="Perrotta G."/>
            <person name="Poncet V."/>
            <person name="Pot D."/>
            <person name="Priyono X."/>
            <person name="Rigoreau M."/>
            <person name="Rouard M."/>
            <person name="Rozas J."/>
            <person name="Tranchant-Dubreuil C."/>
            <person name="VanBuren R."/>
            <person name="Zhang Q."/>
            <person name="Andrade A.C."/>
            <person name="Argout X."/>
            <person name="Bertrand B."/>
            <person name="de Kochko A."/>
            <person name="Graziosi G."/>
            <person name="Henry R.J."/>
            <person name="Jayarama X."/>
            <person name="Ming R."/>
            <person name="Nagai C."/>
            <person name="Rounsley S."/>
            <person name="Sankoff D."/>
            <person name="Giuliano G."/>
            <person name="Albert V.A."/>
            <person name="Wincker P."/>
            <person name="Lashermes P."/>
        </authorList>
    </citation>
    <scope>NUCLEOTIDE SEQUENCE [LARGE SCALE GENOMIC DNA]</scope>
    <source>
        <strain evidence="4">cv. DH200-94</strain>
    </source>
</reference>
<evidence type="ECO:0000313" key="3">
    <source>
        <dbReference type="EMBL" id="CDP13199.1"/>
    </source>
</evidence>
<dbReference type="Pfam" id="PF04832">
    <property type="entry name" value="SOUL"/>
    <property type="match status" value="1"/>
</dbReference>
<organism evidence="3 4">
    <name type="scientific">Coffea canephora</name>
    <name type="common">Robusta coffee</name>
    <dbReference type="NCBI Taxonomy" id="49390"/>
    <lineage>
        <taxon>Eukaryota</taxon>
        <taxon>Viridiplantae</taxon>
        <taxon>Streptophyta</taxon>
        <taxon>Embryophyta</taxon>
        <taxon>Tracheophyta</taxon>
        <taxon>Spermatophyta</taxon>
        <taxon>Magnoliopsida</taxon>
        <taxon>eudicotyledons</taxon>
        <taxon>Gunneridae</taxon>
        <taxon>Pentapetalae</taxon>
        <taxon>asterids</taxon>
        <taxon>lamiids</taxon>
        <taxon>Gentianales</taxon>
        <taxon>Rubiaceae</taxon>
        <taxon>Ixoroideae</taxon>
        <taxon>Gardenieae complex</taxon>
        <taxon>Bertiereae - Coffeeae clade</taxon>
        <taxon>Coffeeae</taxon>
        <taxon>Coffea</taxon>
    </lineage>
</organism>
<dbReference type="SUPFAM" id="SSF55136">
    <property type="entry name" value="Probable bacterial effector-binding domain"/>
    <property type="match status" value="1"/>
</dbReference>
<protein>
    <recommendedName>
        <fullName evidence="5">Heme-binding protein 2-like</fullName>
    </recommendedName>
</protein>
<dbReference type="OMA" id="PGYANDD"/>
<keyword evidence="2" id="KW-0812">Transmembrane</keyword>
<keyword evidence="2" id="KW-0472">Membrane</keyword>
<dbReference type="InterPro" id="IPR011256">
    <property type="entry name" value="Reg_factor_effector_dom_sf"/>
</dbReference>